<evidence type="ECO:0000256" key="2">
    <source>
        <dbReference type="ARBA" id="ARBA00012729"/>
    </source>
</evidence>
<evidence type="ECO:0000256" key="5">
    <source>
        <dbReference type="ARBA" id="ARBA00023277"/>
    </source>
</evidence>
<dbReference type="Proteomes" id="UP001151582">
    <property type="component" value="Unassembled WGS sequence"/>
</dbReference>
<evidence type="ECO:0000256" key="3">
    <source>
        <dbReference type="ARBA" id="ARBA00022801"/>
    </source>
</evidence>
<dbReference type="EMBL" id="JANBQB010000019">
    <property type="protein sequence ID" value="KAJ1984452.1"/>
    <property type="molecule type" value="Genomic_DNA"/>
</dbReference>
<dbReference type="CDD" id="cd02877">
    <property type="entry name" value="GH18_hevamine_XipI_class_III"/>
    <property type="match status" value="1"/>
</dbReference>
<feature type="region of interest" description="Disordered" evidence="9">
    <location>
        <begin position="331"/>
        <end position="397"/>
    </location>
</feature>
<proteinExistence type="predicted"/>
<dbReference type="InterPro" id="IPR001223">
    <property type="entry name" value="Glyco_hydro18_cat"/>
</dbReference>
<evidence type="ECO:0000256" key="7">
    <source>
        <dbReference type="ARBA" id="ARBA00023326"/>
    </source>
</evidence>
<dbReference type="InterPro" id="IPR017853">
    <property type="entry name" value="GH"/>
</dbReference>
<gene>
    <name evidence="12" type="primary">CHT2_1</name>
    <name evidence="12" type="ORF">H4R34_000657</name>
</gene>
<keyword evidence="5" id="KW-0119">Carbohydrate metabolism</keyword>
<keyword evidence="10" id="KW-0732">Signal</keyword>
<dbReference type="InterPro" id="IPR045321">
    <property type="entry name" value="Cts1-like"/>
</dbReference>
<dbReference type="GO" id="GO:0006032">
    <property type="term" value="P:chitin catabolic process"/>
    <property type="evidence" value="ECO:0007669"/>
    <property type="project" value="UniProtKB-KW"/>
</dbReference>
<dbReference type="PROSITE" id="PS01095">
    <property type="entry name" value="GH18_1"/>
    <property type="match status" value="1"/>
</dbReference>
<keyword evidence="13" id="KW-1185">Reference proteome</keyword>
<evidence type="ECO:0000256" key="6">
    <source>
        <dbReference type="ARBA" id="ARBA00023295"/>
    </source>
</evidence>
<evidence type="ECO:0000256" key="8">
    <source>
        <dbReference type="RuleBase" id="RU000489"/>
    </source>
</evidence>
<accession>A0A9W8B6S7</accession>
<keyword evidence="4" id="KW-0146">Chitin degradation</keyword>
<comment type="catalytic activity">
    <reaction evidence="1">
        <text>Random endo-hydrolysis of N-acetyl-beta-D-glucosaminide (1-&gt;4)-beta-linkages in chitin and chitodextrins.</text>
        <dbReference type="EC" id="3.2.1.14"/>
    </reaction>
</comment>
<dbReference type="EC" id="3.2.1.14" evidence="2"/>
<dbReference type="PANTHER" id="PTHR45708:SF49">
    <property type="entry name" value="ENDOCHITINASE"/>
    <property type="match status" value="1"/>
</dbReference>
<dbReference type="OrthoDB" id="6020543at2759"/>
<dbReference type="Pfam" id="PF00704">
    <property type="entry name" value="Glyco_hydro_18"/>
    <property type="match status" value="1"/>
</dbReference>
<sequence>MVLWVVLALAVLTRCAQGFDLSCKSNLALYWGQNSYGASHPSDPSNWEKPLGEYCDDDTVDVFVLSFLHIFNAGDDRLPGTNFANHCNTTFANSDLLHCPHFEADIKKCQAKGKKVLLSLGGAAGSYGFANDNEAVDFAQTVWDLFMGGESDNRPFGEAVLDGIDLDIEGGSSVGYSAFVDALRQKFILNNATGQRYYVAAAPQCPYPDAYLDTVLSTSWVDMVFVQFYNNYCGVNNYPRAFNFDEWQQWADTKAVNEDVSIFMGIPGSSTAASMGYIEASRLQTIIQEVQPKYRSFGGVMMWDASQSYNNRVSSGNYATFAKQELNKLDQCGASQPPTPSETTSKPDTPATTTSEVTTPITITTTTTADAPVTTTTTTSVPEPVTTHDPTEPQPPADGCIEDGSPCGTEHRFLCQGYNYAECVHGQWLVRPCSVDKSTACYPLGTSGIYCDFPNGRLVETCPEGAHALGQLTTPASTDVVTTTVQTEVFPDHRFRTLITMRARDNAPIRGHWRLAINLPDGQTLVSANYDVSKGASMRPTSDDTPYGEASINVAASTTGDDHSLTLFADLDEHPYMAMYLVLEGRYSSQQPYVALQAQDVRPMLDH</sequence>
<feature type="signal peptide" evidence="10">
    <location>
        <begin position="1"/>
        <end position="18"/>
    </location>
</feature>
<feature type="domain" description="GH18" evidence="11">
    <location>
        <begin position="25"/>
        <end position="329"/>
    </location>
</feature>
<evidence type="ECO:0000313" key="13">
    <source>
        <dbReference type="Proteomes" id="UP001151582"/>
    </source>
</evidence>
<reference evidence="12" key="1">
    <citation type="submission" date="2022-07" db="EMBL/GenBank/DDBJ databases">
        <title>Phylogenomic reconstructions and comparative analyses of Kickxellomycotina fungi.</title>
        <authorList>
            <person name="Reynolds N.K."/>
            <person name="Stajich J.E."/>
            <person name="Barry K."/>
            <person name="Grigoriev I.V."/>
            <person name="Crous P."/>
            <person name="Smith M.E."/>
        </authorList>
    </citation>
    <scope>NUCLEOTIDE SEQUENCE</scope>
    <source>
        <strain evidence="12">RSA 567</strain>
    </source>
</reference>
<organism evidence="12 13">
    <name type="scientific">Dimargaris verticillata</name>
    <dbReference type="NCBI Taxonomy" id="2761393"/>
    <lineage>
        <taxon>Eukaryota</taxon>
        <taxon>Fungi</taxon>
        <taxon>Fungi incertae sedis</taxon>
        <taxon>Zoopagomycota</taxon>
        <taxon>Kickxellomycotina</taxon>
        <taxon>Dimargaritomycetes</taxon>
        <taxon>Dimargaritales</taxon>
        <taxon>Dimargaritaceae</taxon>
        <taxon>Dimargaris</taxon>
    </lineage>
</organism>
<evidence type="ECO:0000259" key="11">
    <source>
        <dbReference type="PROSITE" id="PS51910"/>
    </source>
</evidence>
<name>A0A9W8B6S7_9FUNG</name>
<dbReference type="GO" id="GO:0005576">
    <property type="term" value="C:extracellular region"/>
    <property type="evidence" value="ECO:0007669"/>
    <property type="project" value="TreeGrafter"/>
</dbReference>
<evidence type="ECO:0000256" key="1">
    <source>
        <dbReference type="ARBA" id="ARBA00000822"/>
    </source>
</evidence>
<dbReference type="Gene3D" id="3.20.20.80">
    <property type="entry name" value="Glycosidases"/>
    <property type="match status" value="1"/>
</dbReference>
<dbReference type="PROSITE" id="PS51910">
    <property type="entry name" value="GH18_2"/>
    <property type="match status" value="1"/>
</dbReference>
<dbReference type="GO" id="GO:0000272">
    <property type="term" value="P:polysaccharide catabolic process"/>
    <property type="evidence" value="ECO:0007669"/>
    <property type="project" value="UniProtKB-KW"/>
</dbReference>
<evidence type="ECO:0000256" key="9">
    <source>
        <dbReference type="SAM" id="MobiDB-lite"/>
    </source>
</evidence>
<keyword evidence="3 8" id="KW-0378">Hydrolase</keyword>
<evidence type="ECO:0000313" key="12">
    <source>
        <dbReference type="EMBL" id="KAJ1984452.1"/>
    </source>
</evidence>
<keyword evidence="6 8" id="KW-0326">Glycosidase</keyword>
<dbReference type="GO" id="GO:0008843">
    <property type="term" value="F:endochitinase activity"/>
    <property type="evidence" value="ECO:0007669"/>
    <property type="project" value="UniProtKB-EC"/>
</dbReference>
<protein>
    <recommendedName>
        <fullName evidence="2">chitinase</fullName>
        <ecNumber evidence="2">3.2.1.14</ecNumber>
    </recommendedName>
</protein>
<feature type="chain" id="PRO_5040855574" description="chitinase" evidence="10">
    <location>
        <begin position="19"/>
        <end position="607"/>
    </location>
</feature>
<dbReference type="InterPro" id="IPR001579">
    <property type="entry name" value="Glyco_hydro_18_chit_AS"/>
</dbReference>
<keyword evidence="7" id="KW-0624">Polysaccharide degradation</keyword>
<evidence type="ECO:0000256" key="4">
    <source>
        <dbReference type="ARBA" id="ARBA00023024"/>
    </source>
</evidence>
<evidence type="ECO:0000256" key="10">
    <source>
        <dbReference type="SAM" id="SignalP"/>
    </source>
</evidence>
<comment type="caution">
    <text evidence="12">The sequence shown here is derived from an EMBL/GenBank/DDBJ whole genome shotgun (WGS) entry which is preliminary data.</text>
</comment>
<dbReference type="PANTHER" id="PTHR45708">
    <property type="entry name" value="ENDOCHITINASE"/>
    <property type="match status" value="1"/>
</dbReference>
<feature type="compositionally biased region" description="Low complexity" evidence="9">
    <location>
        <begin position="343"/>
        <end position="387"/>
    </location>
</feature>
<dbReference type="AlphaFoldDB" id="A0A9W8B6S7"/>
<dbReference type="SUPFAM" id="SSF51445">
    <property type="entry name" value="(Trans)glycosidases"/>
    <property type="match status" value="1"/>
</dbReference>
<dbReference type="InterPro" id="IPR050542">
    <property type="entry name" value="Glycosyl_Hydrlase18_Chitinase"/>
</dbReference>